<proteinExistence type="predicted"/>
<accession>A0A2P5XUE6</accession>
<dbReference type="AlphaFoldDB" id="A0A2P5XUE6"/>
<keyword evidence="1" id="KW-0175">Coiled coil</keyword>
<name>A0A2P5XUE6_GOSBA</name>
<organism evidence="2 3">
    <name type="scientific">Gossypium barbadense</name>
    <name type="common">Sea Island cotton</name>
    <name type="synonym">Hibiscus barbadensis</name>
    <dbReference type="NCBI Taxonomy" id="3634"/>
    <lineage>
        <taxon>Eukaryota</taxon>
        <taxon>Viridiplantae</taxon>
        <taxon>Streptophyta</taxon>
        <taxon>Embryophyta</taxon>
        <taxon>Tracheophyta</taxon>
        <taxon>Spermatophyta</taxon>
        <taxon>Magnoliopsida</taxon>
        <taxon>eudicotyledons</taxon>
        <taxon>Gunneridae</taxon>
        <taxon>Pentapetalae</taxon>
        <taxon>rosids</taxon>
        <taxon>malvids</taxon>
        <taxon>Malvales</taxon>
        <taxon>Malvaceae</taxon>
        <taxon>Malvoideae</taxon>
        <taxon>Gossypium</taxon>
    </lineage>
</organism>
<evidence type="ECO:0000313" key="2">
    <source>
        <dbReference type="EMBL" id="PPS06975.1"/>
    </source>
</evidence>
<dbReference type="OrthoDB" id="849214at2759"/>
<protein>
    <submittedName>
        <fullName evidence="2">Uncharacterized protein</fullName>
    </submittedName>
</protein>
<sequence>MLTKFILVSETHFQNTEIALKNQQASIQGLETQIGQLAKLISERPQGSLPSNTESNLREQLNTITIQDKKGKGEVDHSEQKPVSKEYKPQVSYLNATRKDSIDEQFVTLQARNPINTDHVVQPSLQETRKKSTHTANPRIATPEPNGTIPLTVLSIFPYGTVEVIHPKFSTFKSWSTLSNQHGRASIHTGMEEVNEVGHGRVTWPCDTAVCTNTPKGH</sequence>
<evidence type="ECO:0000256" key="1">
    <source>
        <dbReference type="SAM" id="Coils"/>
    </source>
</evidence>
<dbReference type="Proteomes" id="UP000239757">
    <property type="component" value="Unassembled WGS sequence"/>
</dbReference>
<feature type="coiled-coil region" evidence="1">
    <location>
        <begin position="13"/>
        <end position="40"/>
    </location>
</feature>
<gene>
    <name evidence="2" type="ORF">GOBAR_AA13670</name>
</gene>
<dbReference type="EMBL" id="KZ664208">
    <property type="protein sequence ID" value="PPS06975.1"/>
    <property type="molecule type" value="Genomic_DNA"/>
</dbReference>
<reference evidence="2 3" key="1">
    <citation type="submission" date="2015-01" db="EMBL/GenBank/DDBJ databases">
        <title>Genome of allotetraploid Gossypium barbadense reveals genomic plasticity and fiber elongation in cotton evolution.</title>
        <authorList>
            <person name="Chen X."/>
            <person name="Liu X."/>
            <person name="Zhao B."/>
            <person name="Zheng H."/>
            <person name="Hu Y."/>
            <person name="Lu G."/>
            <person name="Yang C."/>
            <person name="Chen J."/>
            <person name="Shan C."/>
            <person name="Zhang L."/>
            <person name="Zhou Y."/>
            <person name="Wang L."/>
            <person name="Guo W."/>
            <person name="Bai Y."/>
            <person name="Ruan J."/>
            <person name="Shangguan X."/>
            <person name="Mao Y."/>
            <person name="Jiang J."/>
            <person name="Zhu Y."/>
            <person name="Lei J."/>
            <person name="Kang H."/>
            <person name="Chen S."/>
            <person name="He X."/>
            <person name="Wang R."/>
            <person name="Wang Y."/>
            <person name="Chen J."/>
            <person name="Wang L."/>
            <person name="Yu S."/>
            <person name="Wang B."/>
            <person name="Wei J."/>
            <person name="Song S."/>
            <person name="Lu X."/>
            <person name="Gao Z."/>
            <person name="Gu W."/>
            <person name="Deng X."/>
            <person name="Ma D."/>
            <person name="Wang S."/>
            <person name="Liang W."/>
            <person name="Fang L."/>
            <person name="Cai C."/>
            <person name="Zhu X."/>
            <person name="Zhou B."/>
            <person name="Zhang Y."/>
            <person name="Chen Z."/>
            <person name="Xu S."/>
            <person name="Zhu R."/>
            <person name="Wang S."/>
            <person name="Zhang T."/>
            <person name="Zhao G."/>
        </authorList>
    </citation>
    <scope>NUCLEOTIDE SEQUENCE [LARGE SCALE GENOMIC DNA]</scope>
    <source>
        <strain evidence="3">cv. Xinhai21</strain>
        <tissue evidence="2">Leaf</tissue>
    </source>
</reference>
<evidence type="ECO:0000313" key="3">
    <source>
        <dbReference type="Proteomes" id="UP000239757"/>
    </source>
</evidence>